<protein>
    <submittedName>
        <fullName evidence="1">Uncharacterized protein</fullName>
    </submittedName>
</protein>
<organism evidence="1 2">
    <name type="scientific">Aristolochia fimbriata</name>
    <name type="common">White veined hardy Dutchman's pipe vine</name>
    <dbReference type="NCBI Taxonomy" id="158543"/>
    <lineage>
        <taxon>Eukaryota</taxon>
        <taxon>Viridiplantae</taxon>
        <taxon>Streptophyta</taxon>
        <taxon>Embryophyta</taxon>
        <taxon>Tracheophyta</taxon>
        <taxon>Spermatophyta</taxon>
        <taxon>Magnoliopsida</taxon>
        <taxon>Magnoliidae</taxon>
        <taxon>Piperales</taxon>
        <taxon>Aristolochiaceae</taxon>
        <taxon>Aristolochia</taxon>
    </lineage>
</organism>
<dbReference type="EMBL" id="JAINDJ010000004">
    <property type="protein sequence ID" value="KAG9449712.1"/>
    <property type="molecule type" value="Genomic_DNA"/>
</dbReference>
<dbReference type="Proteomes" id="UP000825729">
    <property type="component" value="Unassembled WGS sequence"/>
</dbReference>
<evidence type="ECO:0000313" key="2">
    <source>
        <dbReference type="Proteomes" id="UP000825729"/>
    </source>
</evidence>
<gene>
    <name evidence="1" type="ORF">H6P81_009677</name>
</gene>
<comment type="caution">
    <text evidence="1">The sequence shown here is derived from an EMBL/GenBank/DDBJ whole genome shotgun (WGS) entry which is preliminary data.</text>
</comment>
<keyword evidence="2" id="KW-1185">Reference proteome</keyword>
<name>A0AAV7EQ15_ARIFI</name>
<accession>A0AAV7EQ15</accession>
<proteinExistence type="predicted"/>
<evidence type="ECO:0000313" key="1">
    <source>
        <dbReference type="EMBL" id="KAG9449712.1"/>
    </source>
</evidence>
<sequence>MERGGGPVSFVRGIGLGTGTGNKKGFQWEGWVNLGRGRDFCLLVSMPRKKVNYCALNSNRARLDKCWTQTGIREFNSKKTSSEK</sequence>
<reference evidence="1 2" key="1">
    <citation type="submission" date="2021-07" db="EMBL/GenBank/DDBJ databases">
        <title>The Aristolochia fimbriata genome: insights into angiosperm evolution, floral development and chemical biosynthesis.</title>
        <authorList>
            <person name="Jiao Y."/>
        </authorList>
    </citation>
    <scope>NUCLEOTIDE SEQUENCE [LARGE SCALE GENOMIC DNA]</scope>
    <source>
        <strain evidence="1">IBCAS-2021</strain>
        <tissue evidence="1">Leaf</tissue>
    </source>
</reference>
<dbReference type="AlphaFoldDB" id="A0AAV7EQ15"/>